<dbReference type="InterPro" id="IPR002885">
    <property type="entry name" value="PPR_rpt"/>
</dbReference>
<dbReference type="EMBL" id="JABCRI010000017">
    <property type="protein sequence ID" value="KAF8391269.1"/>
    <property type="molecule type" value="Genomic_DNA"/>
</dbReference>
<evidence type="ECO:0000256" key="2">
    <source>
        <dbReference type="PROSITE-ProRule" id="PRU00708"/>
    </source>
</evidence>
<proteinExistence type="predicted"/>
<organism evidence="3 4">
    <name type="scientific">Tetracentron sinense</name>
    <name type="common">Spur-leaf</name>
    <dbReference type="NCBI Taxonomy" id="13715"/>
    <lineage>
        <taxon>Eukaryota</taxon>
        <taxon>Viridiplantae</taxon>
        <taxon>Streptophyta</taxon>
        <taxon>Embryophyta</taxon>
        <taxon>Tracheophyta</taxon>
        <taxon>Spermatophyta</taxon>
        <taxon>Magnoliopsida</taxon>
        <taxon>Trochodendrales</taxon>
        <taxon>Trochodendraceae</taxon>
        <taxon>Tetracentron</taxon>
    </lineage>
</organism>
<feature type="repeat" description="PPR" evidence="2">
    <location>
        <begin position="120"/>
        <end position="154"/>
    </location>
</feature>
<evidence type="ECO:0000313" key="3">
    <source>
        <dbReference type="EMBL" id="KAF8391269.1"/>
    </source>
</evidence>
<dbReference type="InterPro" id="IPR046960">
    <property type="entry name" value="PPR_At4g14850-like_plant"/>
</dbReference>
<dbReference type="PANTHER" id="PTHR24015">
    <property type="entry name" value="OS07G0578800 PROTEIN-RELATED"/>
    <property type="match status" value="1"/>
</dbReference>
<dbReference type="Pfam" id="PF01535">
    <property type="entry name" value="PPR"/>
    <property type="match status" value="7"/>
</dbReference>
<protein>
    <recommendedName>
        <fullName evidence="5">Pentatricopeptide repeat-containing protein</fullName>
    </recommendedName>
</protein>
<dbReference type="AlphaFoldDB" id="A0A834YLM3"/>
<dbReference type="FunFam" id="1.25.40.10:FF:000196">
    <property type="entry name" value="Pentatricopeptide repeat-containing protein At4g14850"/>
    <property type="match status" value="1"/>
</dbReference>
<dbReference type="InterPro" id="IPR011990">
    <property type="entry name" value="TPR-like_helical_dom_sf"/>
</dbReference>
<reference evidence="3 4" key="1">
    <citation type="submission" date="2020-04" db="EMBL/GenBank/DDBJ databases">
        <title>Plant Genome Project.</title>
        <authorList>
            <person name="Zhang R.-G."/>
        </authorList>
    </citation>
    <scope>NUCLEOTIDE SEQUENCE [LARGE SCALE GENOMIC DNA]</scope>
    <source>
        <strain evidence="3">YNK0</strain>
        <tissue evidence="3">Leaf</tissue>
    </source>
</reference>
<dbReference type="OMA" id="EPDMDHY"/>
<dbReference type="NCBIfam" id="TIGR00756">
    <property type="entry name" value="PPR"/>
    <property type="match status" value="6"/>
</dbReference>
<dbReference type="Proteomes" id="UP000655225">
    <property type="component" value="Unassembled WGS sequence"/>
</dbReference>
<evidence type="ECO:0000256" key="1">
    <source>
        <dbReference type="ARBA" id="ARBA00022737"/>
    </source>
</evidence>
<dbReference type="PANTHER" id="PTHR24015:SF548">
    <property type="entry name" value="OS08G0340900 PROTEIN"/>
    <property type="match status" value="1"/>
</dbReference>
<feature type="repeat" description="PPR" evidence="2">
    <location>
        <begin position="620"/>
        <end position="654"/>
    </location>
</feature>
<keyword evidence="1" id="KW-0677">Repeat</keyword>
<dbReference type="Gene3D" id="1.25.40.10">
    <property type="entry name" value="Tetratricopeptide repeat domain"/>
    <property type="match status" value="6"/>
</dbReference>
<accession>A0A834YLM3</accession>
<dbReference type="FunFam" id="1.25.40.10:FF:001096">
    <property type="entry name" value="Pentatricopeptide repeat-containing protein"/>
    <property type="match status" value="1"/>
</dbReference>
<dbReference type="Pfam" id="PF13041">
    <property type="entry name" value="PPR_2"/>
    <property type="match status" value="3"/>
</dbReference>
<dbReference type="FunFam" id="1.25.40.10:FF:000285">
    <property type="entry name" value="Pentatricopeptide repeat-containing protein, chloroplastic"/>
    <property type="match status" value="1"/>
</dbReference>
<dbReference type="OrthoDB" id="1913111at2759"/>
<dbReference type="FunFam" id="1.25.40.10:FF:000158">
    <property type="entry name" value="pentatricopeptide repeat-containing protein At2g33680"/>
    <property type="match status" value="1"/>
</dbReference>
<feature type="repeat" description="PPR" evidence="2">
    <location>
        <begin position="321"/>
        <end position="355"/>
    </location>
</feature>
<dbReference type="GO" id="GO:0003723">
    <property type="term" value="F:RNA binding"/>
    <property type="evidence" value="ECO:0007669"/>
    <property type="project" value="InterPro"/>
</dbReference>
<dbReference type="FunFam" id="1.25.40.10:FF:000381">
    <property type="entry name" value="Pentatricopeptide repeat-containing protein"/>
    <property type="match status" value="1"/>
</dbReference>
<evidence type="ECO:0000313" key="4">
    <source>
        <dbReference type="Proteomes" id="UP000655225"/>
    </source>
</evidence>
<dbReference type="GO" id="GO:0009451">
    <property type="term" value="P:RNA modification"/>
    <property type="evidence" value="ECO:0007669"/>
    <property type="project" value="InterPro"/>
</dbReference>
<keyword evidence="4" id="KW-1185">Reference proteome</keyword>
<name>A0A834YLM3_TETSI</name>
<sequence length="779" mass="87152">MISAWTTKPYRTLCNTLSSINRPSTFPELFFFVIFTRTDSNHAVPPPLFHEELKQNRLQLLLQACSSSRSIDAAKSLHALTITMGSDQAVFFDNNLVTIYGSLGELSSAWKLFDKMPERNAVSYNSIIAAYSRNGNGEKAWKLFSEMMGLGFTPTQFTFGSLLSSSSLDSYQGFQLQSLIIKNGLIYANAFAGTALLGLFGRLGSLHDALRVFEEMPRRNLVTWNSVISAFGQHGFVEESMFLFRELLRTEIHPSEYSFVGVLSGFGCVADLESGEQIHGLVIKTGLDFHLSVANSLLNMHVKCLGTYLAERMFEEVPARDVVSWNIIIGALARSERPNKSLEHFLEMSVEGFLPTQATFVSVISACTSMQIPKYGKFIHAKTIKNNFESDVFVGSALVDFYVKCNNLEEADVCFDEIHEKNVVSWNALISGYSKDSCNSVYLLQEMLHLGYQPNEFSFSAVLKSSLVLELQQIHCLIIRMGYHQNEYVLSSLIASYAINGLISDALIFATASASPLPVVPSNTIAGIYNRTGQFQETQKLFSQLEEPDIVSWNILISACAHNGDYREGFELFRHMQMAQILLDNYTFVSLLSMCSKLCNLALGSSVHGLIIKTDVNCCDIFVCNVLVDMYGKCGSLESSVKVFNEMTDRNLISWTALISSLGLHGYAHEALNRFREMELLGFKPDGVAFIAILSACRHGGLVQKGMELFGRMKATYGVEPEMSHYVCMVDLLTRYGHLKEAEQLIASIPFQPNARIWRTFLEGYKRYGYAEEQTVRQE</sequence>
<dbReference type="PROSITE" id="PS51375">
    <property type="entry name" value="PPR"/>
    <property type="match status" value="5"/>
</dbReference>
<comment type="caution">
    <text evidence="3">The sequence shown here is derived from an EMBL/GenBank/DDBJ whole genome shotgun (WGS) entry which is preliminary data.</text>
</comment>
<feature type="repeat" description="PPR" evidence="2">
    <location>
        <begin position="220"/>
        <end position="254"/>
    </location>
</feature>
<dbReference type="GO" id="GO:0099402">
    <property type="term" value="P:plant organ development"/>
    <property type="evidence" value="ECO:0007669"/>
    <property type="project" value="UniProtKB-ARBA"/>
</dbReference>
<gene>
    <name evidence="3" type="ORF">HHK36_023571</name>
</gene>
<feature type="repeat" description="PPR" evidence="2">
    <location>
        <begin position="549"/>
        <end position="583"/>
    </location>
</feature>
<evidence type="ECO:0008006" key="5">
    <source>
        <dbReference type="Google" id="ProtNLM"/>
    </source>
</evidence>